<protein>
    <submittedName>
        <fullName evidence="4">Metalloendopeptidase</fullName>
    </submittedName>
</protein>
<evidence type="ECO:0000313" key="5">
    <source>
        <dbReference type="Proteomes" id="UP000887116"/>
    </source>
</evidence>
<dbReference type="AlphaFoldDB" id="A0A8X6HWU1"/>
<dbReference type="SUPFAM" id="SSF55486">
    <property type="entry name" value="Metalloproteases ('zincins'), catalytic domain"/>
    <property type="match status" value="1"/>
</dbReference>
<name>A0A8X6HWU1_TRICU</name>
<dbReference type="GO" id="GO:0006508">
    <property type="term" value="P:proteolysis"/>
    <property type="evidence" value="ECO:0007669"/>
    <property type="project" value="InterPro"/>
</dbReference>
<gene>
    <name evidence="4" type="primary">NCL1_18121</name>
    <name evidence="4" type="ORF">TNCT_576461</name>
</gene>
<evidence type="ECO:0000256" key="2">
    <source>
        <dbReference type="PROSITE-ProRule" id="PRU01211"/>
    </source>
</evidence>
<evidence type="ECO:0000259" key="3">
    <source>
        <dbReference type="PROSITE" id="PS51864"/>
    </source>
</evidence>
<comment type="caution">
    <text evidence="2">Lacks conserved residue(s) required for the propagation of feature annotation.</text>
</comment>
<dbReference type="OrthoDB" id="291007at2759"/>
<dbReference type="Gene3D" id="3.40.390.10">
    <property type="entry name" value="Collagenase (Catalytic Domain)"/>
    <property type="match status" value="1"/>
</dbReference>
<sequence length="81" mass="9341">MSVIVFAGAADQFFKLKPEQNQLLTPFDYNSIVLYGSFTFSKEPRKLRTMEGKNHEFLYDVLSEGKLAEGNIKRIKTLYNC</sequence>
<comment type="caution">
    <text evidence="4">The sequence shown here is derived from an EMBL/GenBank/DDBJ whole genome shotgun (WGS) entry which is preliminary data.</text>
</comment>
<reference evidence="4" key="1">
    <citation type="submission" date="2020-07" db="EMBL/GenBank/DDBJ databases">
        <title>Multicomponent nature underlies the extraordinary mechanical properties of spider dragline silk.</title>
        <authorList>
            <person name="Kono N."/>
            <person name="Nakamura H."/>
            <person name="Mori M."/>
            <person name="Yoshida Y."/>
            <person name="Ohtoshi R."/>
            <person name="Malay A.D."/>
            <person name="Moran D.A.P."/>
            <person name="Tomita M."/>
            <person name="Numata K."/>
            <person name="Arakawa K."/>
        </authorList>
    </citation>
    <scope>NUCLEOTIDE SEQUENCE</scope>
</reference>
<comment type="cofactor">
    <cofactor evidence="1">
        <name>Zn(2+)</name>
        <dbReference type="ChEBI" id="CHEBI:29105"/>
    </cofactor>
</comment>
<dbReference type="Pfam" id="PF01400">
    <property type="entry name" value="Astacin"/>
    <property type="match status" value="1"/>
</dbReference>
<proteinExistence type="predicted"/>
<accession>A0A8X6HWU1</accession>
<dbReference type="InterPro" id="IPR001506">
    <property type="entry name" value="Peptidase_M12A"/>
</dbReference>
<dbReference type="Proteomes" id="UP000887116">
    <property type="component" value="Unassembled WGS sequence"/>
</dbReference>
<feature type="domain" description="Peptidase M12A" evidence="3">
    <location>
        <begin position="1"/>
        <end position="81"/>
    </location>
</feature>
<dbReference type="EMBL" id="BMAO01020346">
    <property type="protein sequence ID" value="GFQ66735.1"/>
    <property type="molecule type" value="Genomic_DNA"/>
</dbReference>
<dbReference type="PROSITE" id="PS51864">
    <property type="entry name" value="ASTACIN"/>
    <property type="match status" value="1"/>
</dbReference>
<evidence type="ECO:0000256" key="1">
    <source>
        <dbReference type="ARBA" id="ARBA00001947"/>
    </source>
</evidence>
<organism evidence="4 5">
    <name type="scientific">Trichonephila clavata</name>
    <name type="common">Joro spider</name>
    <name type="synonym">Nephila clavata</name>
    <dbReference type="NCBI Taxonomy" id="2740835"/>
    <lineage>
        <taxon>Eukaryota</taxon>
        <taxon>Metazoa</taxon>
        <taxon>Ecdysozoa</taxon>
        <taxon>Arthropoda</taxon>
        <taxon>Chelicerata</taxon>
        <taxon>Arachnida</taxon>
        <taxon>Araneae</taxon>
        <taxon>Araneomorphae</taxon>
        <taxon>Entelegynae</taxon>
        <taxon>Araneoidea</taxon>
        <taxon>Nephilidae</taxon>
        <taxon>Trichonephila</taxon>
    </lineage>
</organism>
<keyword evidence="5" id="KW-1185">Reference proteome</keyword>
<dbReference type="InterPro" id="IPR024079">
    <property type="entry name" value="MetalloPept_cat_dom_sf"/>
</dbReference>
<evidence type="ECO:0000313" key="4">
    <source>
        <dbReference type="EMBL" id="GFQ66735.1"/>
    </source>
</evidence>
<dbReference type="GO" id="GO:0004222">
    <property type="term" value="F:metalloendopeptidase activity"/>
    <property type="evidence" value="ECO:0007669"/>
    <property type="project" value="InterPro"/>
</dbReference>